<keyword evidence="7" id="KW-0966">Cell projection</keyword>
<name>A0A6P3XBI1_DINQU</name>
<feature type="region of interest" description="Disordered" evidence="10">
    <location>
        <begin position="438"/>
        <end position="468"/>
    </location>
</feature>
<dbReference type="InterPro" id="IPR032675">
    <property type="entry name" value="LRR_dom_sf"/>
</dbReference>
<evidence type="ECO:0000256" key="9">
    <source>
        <dbReference type="SAM" id="Coils"/>
    </source>
</evidence>
<dbReference type="InterPro" id="IPR001611">
    <property type="entry name" value="Leu-rich_rpt"/>
</dbReference>
<dbReference type="SMART" id="SM00365">
    <property type="entry name" value="LRR_SD22"/>
    <property type="match status" value="4"/>
</dbReference>
<gene>
    <name evidence="12" type="primary">LOC106744751</name>
</gene>
<evidence type="ECO:0000256" key="2">
    <source>
        <dbReference type="ARBA" id="ARBA00004138"/>
    </source>
</evidence>
<comment type="function">
    <text evidence="1">Cilium-specific protein required for cilia structures.</text>
</comment>
<feature type="region of interest" description="Disordered" evidence="10">
    <location>
        <begin position="1"/>
        <end position="23"/>
    </location>
</feature>
<dbReference type="Gene3D" id="3.80.10.10">
    <property type="entry name" value="Ribonuclease Inhibitor"/>
    <property type="match status" value="2"/>
</dbReference>
<evidence type="ECO:0000313" key="12">
    <source>
        <dbReference type="RefSeq" id="XP_014475254.1"/>
    </source>
</evidence>
<keyword evidence="4" id="KW-0433">Leucine-rich repeat</keyword>
<keyword evidence="5" id="KW-0677">Repeat</keyword>
<comment type="similarity">
    <text evidence="3">Belongs to the DNAAF1 family.</text>
</comment>
<keyword evidence="11" id="KW-1185">Reference proteome</keyword>
<feature type="compositionally biased region" description="Basic and acidic residues" evidence="10">
    <location>
        <begin position="317"/>
        <end position="334"/>
    </location>
</feature>
<dbReference type="PROSITE" id="PS51450">
    <property type="entry name" value="LRR"/>
    <property type="match status" value="4"/>
</dbReference>
<keyword evidence="6" id="KW-0969">Cilium</keyword>
<sequence>MNASESDNNRVDNAHDLSLDSSTRDKYQESIVDFNCKNVSTTSEHEVVEAPNSIPHVSSLKYNLKRRTVENHQRELINNCIDSMGTSEENNIFKCTNAEENMQRKEMKLEENVITYMDDVEKPVREELDNVTSSTIESDDYYMNDNESLKVSVNLLKCTREDEEDGEGKTEDMPSAAEDDTGKVAAEETKETNRIINRTLCTSNDEQYAEKRMLEALSPAKDDMMKRIIENYTDVSAKGLQQHYSIYESSDMNLRSNSKYAIKNVQGDTFLPCLQVVSEIAIAKEDILKTIKEAEKILTNNRYWDTSQVSINQAADNHIKDNSPERLSGEAKSDEELETVNETKKNFVTIEDITVYHKLPNVKIERVVASESDVVQSNLQRLAEITCPDRPKSLIEIHETIEKIAEEKRRIENRKKESLEALSRKFDEIEKLVVSRNDTSYTSDNDPCEGKIPNDDSDSLDESQVEPKDLEVPLTKSEITENLKIEELERQLAIEVEEHKRLMDEYQKMIFTDSEVVQEASLESEPTRVCNDENVKEASLESEPMRVCNDENVNEEFKAESKHDEQMVEEFQNATSEPVDDATLAKVEPKSDDSFSDFHEEPERAYIKGKVYDFDEKQHGVRMTEELIKKHCKEHKLYQTPYLNDVLYLHYKGFSFIENLEKYTGLKCLWLENNGIREIANLDNQKELKCLFLHHNLIKKIENLDCLTKLDTLNLSHNTIRRIENLDNLKFLNTLNLSHNYLHETADIEHLRLLHVLTILDISYNRIDACDVVDILGDMKSLRVVTLIGNPVLKLIKIYRKTMILKCKNLQYLDDRPVFPRDRACAEAWMRGGVDEEVAERNRWIQAEQKKINDSVAGE</sequence>
<evidence type="ECO:0000256" key="7">
    <source>
        <dbReference type="ARBA" id="ARBA00023273"/>
    </source>
</evidence>
<dbReference type="KEGG" id="dqu:106744751"/>
<evidence type="ECO:0000313" key="11">
    <source>
        <dbReference type="Proteomes" id="UP000515204"/>
    </source>
</evidence>
<evidence type="ECO:0000256" key="5">
    <source>
        <dbReference type="ARBA" id="ARBA00022737"/>
    </source>
</evidence>
<dbReference type="FunFam" id="3.80.10.10:FF:000166">
    <property type="entry name" value="Dynein assembly factor 1, axonemal"/>
    <property type="match status" value="1"/>
</dbReference>
<protein>
    <recommendedName>
        <fullName evidence="8">Dynein axonemal assembly factor 1 homolog</fullName>
    </recommendedName>
</protein>
<dbReference type="CTD" id="318856"/>
<evidence type="ECO:0000256" key="1">
    <source>
        <dbReference type="ARBA" id="ARBA00003843"/>
    </source>
</evidence>
<feature type="region of interest" description="Disordered" evidence="10">
    <location>
        <begin position="160"/>
        <end position="188"/>
    </location>
</feature>
<dbReference type="GO" id="GO:0005930">
    <property type="term" value="C:axoneme"/>
    <property type="evidence" value="ECO:0007669"/>
    <property type="project" value="TreeGrafter"/>
</dbReference>
<proteinExistence type="inferred from homology"/>
<feature type="region of interest" description="Disordered" evidence="10">
    <location>
        <begin position="315"/>
        <end position="338"/>
    </location>
</feature>
<evidence type="ECO:0000256" key="4">
    <source>
        <dbReference type="ARBA" id="ARBA00022614"/>
    </source>
</evidence>
<feature type="compositionally biased region" description="Acidic residues" evidence="10">
    <location>
        <begin position="455"/>
        <end position="464"/>
    </location>
</feature>
<dbReference type="OrthoDB" id="266138at2759"/>
<organism evidence="11 12">
    <name type="scientific">Dinoponera quadriceps</name>
    <name type="common">South American ant</name>
    <dbReference type="NCBI Taxonomy" id="609295"/>
    <lineage>
        <taxon>Eukaryota</taxon>
        <taxon>Metazoa</taxon>
        <taxon>Ecdysozoa</taxon>
        <taxon>Arthropoda</taxon>
        <taxon>Hexapoda</taxon>
        <taxon>Insecta</taxon>
        <taxon>Pterygota</taxon>
        <taxon>Neoptera</taxon>
        <taxon>Endopterygota</taxon>
        <taxon>Hymenoptera</taxon>
        <taxon>Apocrita</taxon>
        <taxon>Aculeata</taxon>
        <taxon>Formicoidea</taxon>
        <taxon>Formicidae</taxon>
        <taxon>Ponerinae</taxon>
        <taxon>Ponerini</taxon>
        <taxon>Dinoponera</taxon>
    </lineage>
</organism>
<keyword evidence="9" id="KW-0175">Coiled coil</keyword>
<dbReference type="Pfam" id="PF14580">
    <property type="entry name" value="LRR_9"/>
    <property type="match status" value="1"/>
</dbReference>
<feature type="coiled-coil region" evidence="9">
    <location>
        <begin position="394"/>
        <end position="421"/>
    </location>
</feature>
<accession>A0A6P3XBI1</accession>
<dbReference type="PANTHER" id="PTHR45973">
    <property type="entry name" value="PROTEIN PHOSPHATASE 1 REGULATORY SUBUNIT SDS22-RELATED"/>
    <property type="match status" value="1"/>
</dbReference>
<dbReference type="AlphaFoldDB" id="A0A6P3XBI1"/>
<feature type="compositionally biased region" description="Basic and acidic residues" evidence="10">
    <location>
        <begin position="7"/>
        <end position="23"/>
    </location>
</feature>
<dbReference type="GO" id="GO:0035082">
    <property type="term" value="P:axoneme assembly"/>
    <property type="evidence" value="ECO:0007669"/>
    <property type="project" value="TreeGrafter"/>
</dbReference>
<evidence type="ECO:0000256" key="8">
    <source>
        <dbReference type="ARBA" id="ARBA00024433"/>
    </source>
</evidence>
<evidence type="ECO:0000256" key="10">
    <source>
        <dbReference type="SAM" id="MobiDB-lite"/>
    </source>
</evidence>
<dbReference type="Proteomes" id="UP000515204">
    <property type="component" value="Unplaced"/>
</dbReference>
<dbReference type="SUPFAM" id="SSF52075">
    <property type="entry name" value="Outer arm dynein light chain 1"/>
    <property type="match status" value="1"/>
</dbReference>
<dbReference type="GeneID" id="106744751"/>
<dbReference type="InterPro" id="IPR050576">
    <property type="entry name" value="Cilia_flagella_integrity"/>
</dbReference>
<dbReference type="RefSeq" id="XP_014475254.1">
    <property type="nucleotide sequence ID" value="XM_014619768.1"/>
</dbReference>
<dbReference type="PANTHER" id="PTHR45973:SF9">
    <property type="entry name" value="LEUCINE-RICH REPEAT-CONTAINING PROTEIN 46"/>
    <property type="match status" value="1"/>
</dbReference>
<comment type="subcellular location">
    <subcellularLocation>
        <location evidence="2">Cell projection</location>
        <location evidence="2">Cilium</location>
    </subcellularLocation>
</comment>
<evidence type="ECO:0000256" key="3">
    <source>
        <dbReference type="ARBA" id="ARBA00006453"/>
    </source>
</evidence>
<evidence type="ECO:0000256" key="6">
    <source>
        <dbReference type="ARBA" id="ARBA00023069"/>
    </source>
</evidence>
<reference evidence="12" key="1">
    <citation type="submission" date="2025-08" db="UniProtKB">
        <authorList>
            <consortium name="RefSeq"/>
        </authorList>
    </citation>
    <scope>IDENTIFICATION</scope>
</reference>
<dbReference type="GO" id="GO:0070840">
    <property type="term" value="F:dynein complex binding"/>
    <property type="evidence" value="ECO:0007669"/>
    <property type="project" value="TreeGrafter"/>
</dbReference>